<dbReference type="InterPro" id="IPR018958">
    <property type="entry name" value="Knr4/Smi1-like_dom"/>
</dbReference>
<dbReference type="Gene3D" id="3.40.1580.10">
    <property type="entry name" value="SMI1/KNR4-like"/>
    <property type="match status" value="1"/>
</dbReference>
<dbReference type="RefSeq" id="WP_141789253.1">
    <property type="nucleotide sequence ID" value="NZ_VFOQ01000001.1"/>
</dbReference>
<dbReference type="OrthoDB" id="3478416at2"/>
<dbReference type="InterPro" id="IPR037883">
    <property type="entry name" value="Knr4/Smi1-like_sf"/>
</dbReference>
<evidence type="ECO:0000259" key="1">
    <source>
        <dbReference type="SMART" id="SM00860"/>
    </source>
</evidence>
<dbReference type="SMART" id="SM00860">
    <property type="entry name" value="SMI1_KNR4"/>
    <property type="match status" value="1"/>
</dbReference>
<accession>A0A542ZM93</accession>
<gene>
    <name evidence="2" type="ORF">FB474_2887</name>
</gene>
<sequence length="139" mass="15590">MLRERIALWGEATFTGPASAEALEACEGRLGDALPDDLRRLLSESDGIVGECGLGLLWSTDRIAEDNAWFRSYPEFAELYMPFNGMVFFADAGNGDQFGLALSGNQDVYAWNHEDDSRTWVAPNVMRYLEEWMTGRLTL</sequence>
<feature type="domain" description="Knr4/Smi1-like" evidence="1">
    <location>
        <begin position="17"/>
        <end position="135"/>
    </location>
</feature>
<dbReference type="Proteomes" id="UP000319514">
    <property type="component" value="Unassembled WGS sequence"/>
</dbReference>
<evidence type="ECO:0000313" key="3">
    <source>
        <dbReference type="Proteomes" id="UP000319514"/>
    </source>
</evidence>
<keyword evidence="3" id="KW-1185">Reference proteome</keyword>
<dbReference type="Pfam" id="PF09346">
    <property type="entry name" value="SMI1_KNR4"/>
    <property type="match status" value="1"/>
</dbReference>
<comment type="caution">
    <text evidence="2">The sequence shown here is derived from an EMBL/GenBank/DDBJ whole genome shotgun (WGS) entry which is preliminary data.</text>
</comment>
<dbReference type="AlphaFoldDB" id="A0A542ZM93"/>
<reference evidence="2 3" key="1">
    <citation type="submission" date="2019-06" db="EMBL/GenBank/DDBJ databases">
        <title>Sequencing the genomes of 1000 actinobacteria strains.</title>
        <authorList>
            <person name="Klenk H.-P."/>
        </authorList>
    </citation>
    <scope>NUCLEOTIDE SEQUENCE [LARGE SCALE GENOMIC DNA]</scope>
    <source>
        <strain evidence="2 3">DSM 18082</strain>
    </source>
</reference>
<proteinExistence type="predicted"/>
<dbReference type="SUPFAM" id="SSF160631">
    <property type="entry name" value="SMI1/KNR4-like"/>
    <property type="match status" value="1"/>
</dbReference>
<name>A0A542ZM93_9MICO</name>
<dbReference type="EMBL" id="VFOQ01000001">
    <property type="protein sequence ID" value="TQL61476.1"/>
    <property type="molecule type" value="Genomic_DNA"/>
</dbReference>
<evidence type="ECO:0000313" key="2">
    <source>
        <dbReference type="EMBL" id="TQL61476.1"/>
    </source>
</evidence>
<protein>
    <submittedName>
        <fullName evidence="2">SMI1/KNR4 family protein SUKH-1</fullName>
    </submittedName>
</protein>
<organism evidence="2 3">
    <name type="scientific">Oryzihumus leptocrescens</name>
    <dbReference type="NCBI Taxonomy" id="297536"/>
    <lineage>
        <taxon>Bacteria</taxon>
        <taxon>Bacillati</taxon>
        <taxon>Actinomycetota</taxon>
        <taxon>Actinomycetes</taxon>
        <taxon>Micrococcales</taxon>
        <taxon>Intrasporangiaceae</taxon>
        <taxon>Oryzihumus</taxon>
    </lineage>
</organism>